<feature type="domain" description="DUF4378" evidence="1">
    <location>
        <begin position="2"/>
        <end position="69"/>
    </location>
</feature>
<dbReference type="PANTHER" id="PTHR31680:SF8">
    <property type="entry name" value="LONGIFOLIA PROTEIN"/>
    <property type="match status" value="1"/>
</dbReference>
<dbReference type="GO" id="GO:0051513">
    <property type="term" value="P:regulation of monopolar cell growth"/>
    <property type="evidence" value="ECO:0007669"/>
    <property type="project" value="InterPro"/>
</dbReference>
<dbReference type="AlphaFoldDB" id="A0A371GNV7"/>
<protein>
    <submittedName>
        <fullName evidence="2">Protein LONGIFOLIA 1</fullName>
    </submittedName>
</protein>
<dbReference type="OrthoDB" id="769613at2759"/>
<dbReference type="EMBL" id="QJKJ01004914">
    <property type="protein sequence ID" value="RDX92249.1"/>
    <property type="molecule type" value="Genomic_DNA"/>
</dbReference>
<reference evidence="2" key="1">
    <citation type="submission" date="2018-05" db="EMBL/GenBank/DDBJ databases">
        <title>Draft genome of Mucuna pruriens seed.</title>
        <authorList>
            <person name="Nnadi N.E."/>
            <person name="Vos R."/>
            <person name="Hasami M.H."/>
            <person name="Devisetty U.K."/>
            <person name="Aguiy J.C."/>
        </authorList>
    </citation>
    <scope>NUCLEOTIDE SEQUENCE [LARGE SCALE GENOMIC DNA]</scope>
    <source>
        <strain evidence="2">JCA_2017</strain>
    </source>
</reference>
<sequence length="106" mass="12322">MLLDELCTEIDKLQHKNRNVNLANEDEYLTSLLWEELMHCPAIYKNSYNAIPDVVLDIVRMIFKDLITEVVRSELANHSESALPKVLNASILDHTLPSIQYFWHTI</sequence>
<dbReference type="PANTHER" id="PTHR31680">
    <property type="entry name" value="LONGIFOLIA PROTEIN"/>
    <property type="match status" value="1"/>
</dbReference>
<dbReference type="InterPro" id="IPR025486">
    <property type="entry name" value="DUF4378"/>
</dbReference>
<comment type="caution">
    <text evidence="2">The sequence shown here is derived from an EMBL/GenBank/DDBJ whole genome shotgun (WGS) entry which is preliminary data.</text>
</comment>
<dbReference type="Pfam" id="PF14309">
    <property type="entry name" value="DUF4378"/>
    <property type="match status" value="1"/>
</dbReference>
<dbReference type="InterPro" id="IPR033334">
    <property type="entry name" value="LNG1/2"/>
</dbReference>
<evidence type="ECO:0000313" key="2">
    <source>
        <dbReference type="EMBL" id="RDX92249.1"/>
    </source>
</evidence>
<dbReference type="Proteomes" id="UP000257109">
    <property type="component" value="Unassembled WGS sequence"/>
</dbReference>
<keyword evidence="3" id="KW-1185">Reference proteome</keyword>
<evidence type="ECO:0000313" key="3">
    <source>
        <dbReference type="Proteomes" id="UP000257109"/>
    </source>
</evidence>
<feature type="non-terminal residue" evidence="2">
    <location>
        <position position="1"/>
    </location>
</feature>
<accession>A0A371GNV7</accession>
<organism evidence="2 3">
    <name type="scientific">Mucuna pruriens</name>
    <name type="common">Velvet bean</name>
    <name type="synonym">Dolichos pruriens</name>
    <dbReference type="NCBI Taxonomy" id="157652"/>
    <lineage>
        <taxon>Eukaryota</taxon>
        <taxon>Viridiplantae</taxon>
        <taxon>Streptophyta</taxon>
        <taxon>Embryophyta</taxon>
        <taxon>Tracheophyta</taxon>
        <taxon>Spermatophyta</taxon>
        <taxon>Magnoliopsida</taxon>
        <taxon>eudicotyledons</taxon>
        <taxon>Gunneridae</taxon>
        <taxon>Pentapetalae</taxon>
        <taxon>rosids</taxon>
        <taxon>fabids</taxon>
        <taxon>Fabales</taxon>
        <taxon>Fabaceae</taxon>
        <taxon>Papilionoideae</taxon>
        <taxon>50 kb inversion clade</taxon>
        <taxon>NPAAA clade</taxon>
        <taxon>indigoferoid/millettioid clade</taxon>
        <taxon>Phaseoleae</taxon>
        <taxon>Mucuna</taxon>
    </lineage>
</organism>
<evidence type="ECO:0000259" key="1">
    <source>
        <dbReference type="Pfam" id="PF14309"/>
    </source>
</evidence>
<proteinExistence type="predicted"/>
<name>A0A371GNV7_MUCPR</name>
<gene>
    <name evidence="2" type="primary">LNG1</name>
    <name evidence="2" type="ORF">CR513_25649</name>
</gene>